<keyword evidence="2" id="KW-1185">Reference proteome</keyword>
<protein>
    <submittedName>
        <fullName evidence="1">Uncharacterized protein</fullName>
    </submittedName>
</protein>
<dbReference type="RefSeq" id="WP_136954045.1">
    <property type="nucleotide sequence ID" value="NZ_CP039712.1"/>
</dbReference>
<dbReference type="AlphaFoldDB" id="A0A4D7CUY6"/>
<organism evidence="1 2">
    <name type="scientific">Vagococcus zengguangii</name>
    <dbReference type="NCBI Taxonomy" id="2571750"/>
    <lineage>
        <taxon>Bacteria</taxon>
        <taxon>Bacillati</taxon>
        <taxon>Bacillota</taxon>
        <taxon>Bacilli</taxon>
        <taxon>Lactobacillales</taxon>
        <taxon>Enterococcaceae</taxon>
        <taxon>Vagococcus</taxon>
    </lineage>
</organism>
<gene>
    <name evidence="1" type="ORF">FA707_09905</name>
</gene>
<name>A0A4D7CUY6_9ENTE</name>
<dbReference type="Proteomes" id="UP000298615">
    <property type="component" value="Chromosome"/>
</dbReference>
<dbReference type="PROSITE" id="PS51257">
    <property type="entry name" value="PROKAR_LIPOPROTEIN"/>
    <property type="match status" value="1"/>
</dbReference>
<reference evidence="1 2" key="1">
    <citation type="submission" date="2019-04" db="EMBL/GenBank/DDBJ databases">
        <title>Vagococcus sp. nov., isolated from faeces of yaks (Bos grunniens).</title>
        <authorList>
            <person name="Ge Y."/>
        </authorList>
    </citation>
    <scope>NUCLEOTIDE SEQUENCE [LARGE SCALE GENOMIC DNA]</scope>
    <source>
        <strain evidence="1 2">MN-17</strain>
    </source>
</reference>
<evidence type="ECO:0000313" key="2">
    <source>
        <dbReference type="Proteomes" id="UP000298615"/>
    </source>
</evidence>
<dbReference type="EMBL" id="CP039712">
    <property type="protein sequence ID" value="QCI87223.1"/>
    <property type="molecule type" value="Genomic_DNA"/>
</dbReference>
<evidence type="ECO:0000313" key="1">
    <source>
        <dbReference type="EMBL" id="QCI87223.1"/>
    </source>
</evidence>
<proteinExistence type="predicted"/>
<accession>A0A4D7CUY6</accession>
<sequence>MKKRVKFLAIFTLVMLLSACSQDATSKADLKKELNLAYSLKERQYMTLNTAQLIIDLDRDEVYWISQYQEKNEKTAAGYTITDKKTTLTNVKIKNTDEELTITGKNGNKEETLSFKKIENNRLEDSDGNILGP</sequence>
<dbReference type="KEGG" id="vao:FA707_09905"/>